<dbReference type="InterPro" id="IPR011767">
    <property type="entry name" value="GLR_AS"/>
</dbReference>
<dbReference type="Pfam" id="PF04399">
    <property type="entry name" value="Glutaredoxin2_C"/>
    <property type="match status" value="1"/>
</dbReference>
<dbReference type="FunCoup" id="A0A6N7ESK9">
    <property type="interactions" value="1"/>
</dbReference>
<dbReference type="NCBIfam" id="NF007702">
    <property type="entry name" value="PRK10387.1"/>
    <property type="match status" value="1"/>
</dbReference>
<name>A0A6N7ESK9_9GAMM</name>
<dbReference type="InterPro" id="IPR007494">
    <property type="entry name" value="Glutaredoxin2_C"/>
</dbReference>
<proteinExistence type="predicted"/>
<accession>A0A6N7ESK9</accession>
<gene>
    <name evidence="2" type="primary">grxB</name>
    <name evidence="2" type="ORF">GCU85_02120</name>
</gene>
<dbReference type="GO" id="GO:0005829">
    <property type="term" value="C:cytosol"/>
    <property type="evidence" value="ECO:0007669"/>
    <property type="project" value="InterPro"/>
</dbReference>
<dbReference type="EMBL" id="WHNW01000002">
    <property type="protein sequence ID" value="MPV85531.1"/>
    <property type="molecule type" value="Genomic_DNA"/>
</dbReference>
<feature type="domain" description="GST N-terminal" evidence="1">
    <location>
        <begin position="17"/>
        <end position="95"/>
    </location>
</feature>
<evidence type="ECO:0000313" key="2">
    <source>
        <dbReference type="EMBL" id="MPV85531.1"/>
    </source>
</evidence>
<dbReference type="PROSITE" id="PS00195">
    <property type="entry name" value="GLUTAREDOXIN_1"/>
    <property type="match status" value="1"/>
</dbReference>
<dbReference type="InterPro" id="IPR011901">
    <property type="entry name" value="Grx2"/>
</dbReference>
<dbReference type="Pfam" id="PF13417">
    <property type="entry name" value="GST_N_3"/>
    <property type="match status" value="1"/>
</dbReference>
<dbReference type="NCBIfam" id="TIGR02182">
    <property type="entry name" value="GRXB"/>
    <property type="match status" value="1"/>
</dbReference>
<dbReference type="SUPFAM" id="SSF52833">
    <property type="entry name" value="Thioredoxin-like"/>
    <property type="match status" value="1"/>
</dbReference>
<dbReference type="InterPro" id="IPR036249">
    <property type="entry name" value="Thioredoxin-like_sf"/>
</dbReference>
<evidence type="ECO:0000259" key="1">
    <source>
        <dbReference type="PROSITE" id="PS50404"/>
    </source>
</evidence>
<dbReference type="SUPFAM" id="SSF47616">
    <property type="entry name" value="GST C-terminal domain-like"/>
    <property type="match status" value="1"/>
</dbReference>
<sequence>MISFQKQRCGENNMTIVQPTLYYYEHCPYCIRVLAFIGLHDISMQYQVLLNDDEKTPIAMVGKKMVPILQTAPDRYMGESLDIIDYLSSQHQKPVLKDDQDIAAVEGFLQANRLAIYQLTMPRWAKIPYAEFATSSAVDYFVKKKTALIGDFDTALAETDVHCATLFDALEQQSALFEKLAASPSSLASIMLFASLHGVSVVKGFAWPEAASAFMQAMAQATQCALADSVV</sequence>
<dbReference type="Gene3D" id="1.20.1050.10">
    <property type="match status" value="1"/>
</dbReference>
<dbReference type="InterPro" id="IPR036282">
    <property type="entry name" value="Glutathione-S-Trfase_C_sf"/>
</dbReference>
<organism evidence="2 3">
    <name type="scientific">Ostreibacterium oceani</name>
    <dbReference type="NCBI Taxonomy" id="2654998"/>
    <lineage>
        <taxon>Bacteria</taxon>
        <taxon>Pseudomonadati</taxon>
        <taxon>Pseudomonadota</taxon>
        <taxon>Gammaproteobacteria</taxon>
        <taxon>Cardiobacteriales</taxon>
        <taxon>Ostreibacteriaceae</taxon>
        <taxon>Ostreibacterium</taxon>
    </lineage>
</organism>
<dbReference type="PROSITE" id="PS50404">
    <property type="entry name" value="GST_NTER"/>
    <property type="match status" value="1"/>
</dbReference>
<dbReference type="Gene3D" id="3.40.30.10">
    <property type="entry name" value="Glutaredoxin"/>
    <property type="match status" value="1"/>
</dbReference>
<protein>
    <submittedName>
        <fullName evidence="2">Glutaredoxin 2</fullName>
    </submittedName>
</protein>
<keyword evidence="3" id="KW-1185">Reference proteome</keyword>
<dbReference type="Proteomes" id="UP000471298">
    <property type="component" value="Unassembled WGS sequence"/>
</dbReference>
<comment type="caution">
    <text evidence="2">The sequence shown here is derived from an EMBL/GenBank/DDBJ whole genome shotgun (WGS) entry which is preliminary data.</text>
</comment>
<dbReference type="InterPro" id="IPR004045">
    <property type="entry name" value="Glutathione_S-Trfase_N"/>
</dbReference>
<dbReference type="InParanoid" id="A0A6N7ESK9"/>
<evidence type="ECO:0000313" key="3">
    <source>
        <dbReference type="Proteomes" id="UP000471298"/>
    </source>
</evidence>
<reference evidence="2 3" key="1">
    <citation type="submission" date="2019-10" db="EMBL/GenBank/DDBJ databases">
        <title>Cardiobacteriales fam. a chemoheterotrophic member of the order Cardiobacteriales, and proposal of Cardiobacteriales fam. nov.</title>
        <authorList>
            <person name="Wang C."/>
        </authorList>
    </citation>
    <scope>NUCLEOTIDE SEQUENCE [LARGE SCALE GENOMIC DNA]</scope>
    <source>
        <strain evidence="2 3">ML27</strain>
    </source>
</reference>
<dbReference type="AlphaFoldDB" id="A0A6N7ESK9"/>